<evidence type="ECO:0000256" key="1">
    <source>
        <dbReference type="SAM" id="Phobius"/>
    </source>
</evidence>
<evidence type="ECO:0000313" key="3">
    <source>
        <dbReference type="Proteomes" id="UP000030016"/>
    </source>
</evidence>
<organism evidence="2 3">
    <name type="scientific">Clostridium novyi A str. 4570</name>
    <dbReference type="NCBI Taxonomy" id="1444290"/>
    <lineage>
        <taxon>Bacteria</taxon>
        <taxon>Bacillati</taxon>
        <taxon>Bacillota</taxon>
        <taxon>Clostridia</taxon>
        <taxon>Eubacteriales</taxon>
        <taxon>Clostridiaceae</taxon>
        <taxon>Clostridium</taxon>
    </lineage>
</organism>
<name>A0AA89CUS2_CLONO</name>
<reference evidence="2 3" key="1">
    <citation type="submission" date="2014-01" db="EMBL/GenBank/DDBJ databases">
        <title>Plasmidome dynamics in the species complex Clostridium novyi sensu lato converts strains of independent lineages into distinctly different pathogens.</title>
        <authorList>
            <person name="Skarin H."/>
            <person name="Segerman B."/>
        </authorList>
    </citation>
    <scope>NUCLEOTIDE SEQUENCE [LARGE SCALE GENOMIC DNA]</scope>
    <source>
        <strain evidence="2 3">4570</strain>
    </source>
</reference>
<keyword evidence="1" id="KW-0812">Transmembrane</keyword>
<gene>
    <name evidence="2" type="ORF">Z969_06350</name>
</gene>
<proteinExistence type="predicted"/>
<dbReference type="Proteomes" id="UP000030016">
    <property type="component" value="Unassembled WGS sequence"/>
</dbReference>
<feature type="transmembrane region" description="Helical" evidence="1">
    <location>
        <begin position="12"/>
        <end position="34"/>
    </location>
</feature>
<evidence type="ECO:0008006" key="4">
    <source>
        <dbReference type="Google" id="ProtNLM"/>
    </source>
</evidence>
<comment type="caution">
    <text evidence="2">The sequence shown here is derived from an EMBL/GenBank/DDBJ whole genome shotgun (WGS) entry which is preliminary data.</text>
</comment>
<keyword evidence="1" id="KW-1133">Transmembrane helix</keyword>
<dbReference type="EMBL" id="JDRX01000011">
    <property type="protein sequence ID" value="KGN02257.1"/>
    <property type="molecule type" value="Genomic_DNA"/>
</dbReference>
<dbReference type="RefSeq" id="WP_039249725.1">
    <property type="nucleotide sequence ID" value="NZ_JDRX01000011.1"/>
</dbReference>
<sequence length="772" mass="87521">MKLKKSKKGSGLILVIMMFAFLSIVGMAFISMSLSSYKLRTAKSNAKTGLYGAESGIDEAYGIIGNKVDESIKKGNHEVDIFMNKLSEDLISAKNKIYALEKNDDYNSLNEYDVKDIIDEIEKGKNYTYLDDIKSCINIETYRYTHKKDNQQKQYARVYLDDSKVLESQNNIFKDKYTENILQENKGKQLNILEEISNCTFNINKEKPKIDAKIIIDKEEYSNFNDRKDYINKLKQNKKIPIRINSKFKYKGVNKQVKADYIINIPSYNKSYYVKEDNQIVHKNPVFMKAISIDGNMNVGGKVDIDGDVFVVEKDKKDDKKINKYNKEENNADKGIIINNIQSNFKGNVVTDRNFKIKGAENQCTVTGNIFANNVLLDKNATGSKLKVEKNVYTQDDLEIDANGSETEIQGAYYGLNNGEGSPNPGSSSSININAVKNGKANCKLDIKGEGSIIMGTAYADFEKKGEKYQTGESIAVKGNYKAYSIPSDKTPFSKYIFDYYKPIADDETDLVVGLISKDESSKDLNVFEKGKYFKNIVSNKDYKDIFNWDGIDINGVNCIHLGAIYTKENNEVQSNTDSDKFIIDNLNDVFEKIKEFNDEIYNMGEKIEYTNNINYKEVLSNSKKSVDTQLNNIENITEVNDKEDKNVIILRKGNITIESGKLNDKALDINNKNALIIVDGDLNIKGNLDFTGTLIVKGNLNIENGASLTIKYDENVVRSLISQNYGKLKNVFKNNSEEIFDTLNKTQFDMDGHSDIVLNNLIQMKNWKIVK</sequence>
<dbReference type="AlphaFoldDB" id="A0AA89CUS2"/>
<evidence type="ECO:0000313" key="2">
    <source>
        <dbReference type="EMBL" id="KGN02257.1"/>
    </source>
</evidence>
<protein>
    <recommendedName>
        <fullName evidence="4">Type 4 fimbrial biogenesis protein PilX N-terminal domain-containing protein</fullName>
    </recommendedName>
</protein>
<accession>A0AA89CUS2</accession>
<keyword evidence="1" id="KW-0472">Membrane</keyword>